<comment type="caution">
    <text evidence="2">The sequence shown here is derived from an EMBL/GenBank/DDBJ whole genome shotgun (WGS) entry which is preliminary data.</text>
</comment>
<name>A0AAD6Y7F7_9AGAR</name>
<dbReference type="AlphaFoldDB" id="A0AAD6Y7F7"/>
<proteinExistence type="predicted"/>
<gene>
    <name evidence="2" type="ORF">GGX14DRAFT_398680</name>
</gene>
<evidence type="ECO:0000313" key="3">
    <source>
        <dbReference type="Proteomes" id="UP001219525"/>
    </source>
</evidence>
<organism evidence="2 3">
    <name type="scientific">Mycena pura</name>
    <dbReference type="NCBI Taxonomy" id="153505"/>
    <lineage>
        <taxon>Eukaryota</taxon>
        <taxon>Fungi</taxon>
        <taxon>Dikarya</taxon>
        <taxon>Basidiomycota</taxon>
        <taxon>Agaricomycotina</taxon>
        <taxon>Agaricomycetes</taxon>
        <taxon>Agaricomycetidae</taxon>
        <taxon>Agaricales</taxon>
        <taxon>Marasmiineae</taxon>
        <taxon>Mycenaceae</taxon>
        <taxon>Mycena</taxon>
    </lineage>
</organism>
<dbReference type="Proteomes" id="UP001219525">
    <property type="component" value="Unassembled WGS sequence"/>
</dbReference>
<protein>
    <submittedName>
        <fullName evidence="2">Uncharacterized protein</fullName>
    </submittedName>
</protein>
<feature type="region of interest" description="Disordered" evidence="1">
    <location>
        <begin position="1"/>
        <end position="139"/>
    </location>
</feature>
<feature type="compositionally biased region" description="Polar residues" evidence="1">
    <location>
        <begin position="27"/>
        <end position="47"/>
    </location>
</feature>
<accession>A0AAD6Y7F7</accession>
<dbReference type="EMBL" id="JARJCW010000050">
    <property type="protein sequence ID" value="KAJ7203518.1"/>
    <property type="molecule type" value="Genomic_DNA"/>
</dbReference>
<feature type="compositionally biased region" description="Basic and acidic residues" evidence="1">
    <location>
        <begin position="106"/>
        <end position="118"/>
    </location>
</feature>
<evidence type="ECO:0000313" key="2">
    <source>
        <dbReference type="EMBL" id="KAJ7203518.1"/>
    </source>
</evidence>
<reference evidence="2" key="1">
    <citation type="submission" date="2023-03" db="EMBL/GenBank/DDBJ databases">
        <title>Massive genome expansion in bonnet fungi (Mycena s.s.) driven by repeated elements and novel gene families across ecological guilds.</title>
        <authorList>
            <consortium name="Lawrence Berkeley National Laboratory"/>
            <person name="Harder C.B."/>
            <person name="Miyauchi S."/>
            <person name="Viragh M."/>
            <person name="Kuo A."/>
            <person name="Thoen E."/>
            <person name="Andreopoulos B."/>
            <person name="Lu D."/>
            <person name="Skrede I."/>
            <person name="Drula E."/>
            <person name="Henrissat B."/>
            <person name="Morin E."/>
            <person name="Kohler A."/>
            <person name="Barry K."/>
            <person name="LaButti K."/>
            <person name="Morin E."/>
            <person name="Salamov A."/>
            <person name="Lipzen A."/>
            <person name="Mereny Z."/>
            <person name="Hegedus B."/>
            <person name="Baldrian P."/>
            <person name="Stursova M."/>
            <person name="Weitz H."/>
            <person name="Taylor A."/>
            <person name="Grigoriev I.V."/>
            <person name="Nagy L.G."/>
            <person name="Martin F."/>
            <person name="Kauserud H."/>
        </authorList>
    </citation>
    <scope>NUCLEOTIDE SEQUENCE</scope>
    <source>
        <strain evidence="2">9144</strain>
    </source>
</reference>
<keyword evidence="3" id="KW-1185">Reference proteome</keyword>
<evidence type="ECO:0000256" key="1">
    <source>
        <dbReference type="SAM" id="MobiDB-lite"/>
    </source>
</evidence>
<feature type="compositionally biased region" description="Low complexity" evidence="1">
    <location>
        <begin position="52"/>
        <end position="65"/>
    </location>
</feature>
<sequence length="139" mass="14928">MCQYMKRKLPDTHTSASGSMDKRQAVGSGQSAQAESGKQQEASSGQWEDNRQQQAVSSRQQAASDQRAECSGKQRAASGKQRAASSEQRVVGSRSWGCRQRAGSRMADDSTREAHTDSSVETAVDVMGGSAQRSDKGWA</sequence>